<keyword evidence="1" id="KW-1133">Transmembrane helix</keyword>
<keyword evidence="1" id="KW-0472">Membrane</keyword>
<sequence>MSRRALVWQIPLLLFTLAVGVIWAARCSMWELAAVLLLMPVLLLGDMVVTLRGRVRVTREGVGNRLGVRWTWTPWHQVKAVQVRRGIIGRSAVLVGVGGHRRLLAAPHDRFLARDREFDRRIRRMLELAGDRRPELVEVSAKSGSLVRTVLSLLLVGSALVRLLPVLWPPDQPWWPGRLEAARIPRACSALDPAVAQQYLGSARKVIDHDSRDDLSDLSRCMWEGALGLLILRYDRYADVDFQNGMRESADRYESAVADAVRDGARRTAETPSLGDEAVALLGSPVRGVHEAHVVSRRANVVVAVTLRSDHPAGRPAARTLRDAEEIARTALGRIAFG</sequence>
<evidence type="ECO:0000313" key="3">
    <source>
        <dbReference type="Proteomes" id="UP000001918"/>
    </source>
</evidence>
<evidence type="ECO:0000313" key="2">
    <source>
        <dbReference type="EMBL" id="ACY98651.1"/>
    </source>
</evidence>
<gene>
    <name evidence="2" type="ordered locus">Tcur_3109</name>
</gene>
<proteinExistence type="predicted"/>
<dbReference type="KEGG" id="tcu:Tcur_3109"/>
<protein>
    <submittedName>
        <fullName evidence="2">Uncharacterized protein</fullName>
    </submittedName>
</protein>
<dbReference type="HOGENOM" id="CLU_821185_0_0_11"/>
<dbReference type="EMBL" id="CP001738">
    <property type="protein sequence ID" value="ACY98651.1"/>
    <property type="molecule type" value="Genomic_DNA"/>
</dbReference>
<reference evidence="2 3" key="1">
    <citation type="journal article" date="2011" name="Stand. Genomic Sci.">
        <title>Complete genome sequence of Thermomonospora curvata type strain (B9).</title>
        <authorList>
            <person name="Chertkov O."/>
            <person name="Sikorski J."/>
            <person name="Nolan M."/>
            <person name="Lapidus A."/>
            <person name="Lucas S."/>
            <person name="Del Rio T.G."/>
            <person name="Tice H."/>
            <person name="Cheng J.F."/>
            <person name="Goodwin L."/>
            <person name="Pitluck S."/>
            <person name="Liolios K."/>
            <person name="Ivanova N."/>
            <person name="Mavromatis K."/>
            <person name="Mikhailova N."/>
            <person name="Ovchinnikova G."/>
            <person name="Pati A."/>
            <person name="Chen A."/>
            <person name="Palaniappan K."/>
            <person name="Djao O.D."/>
            <person name="Land M."/>
            <person name="Hauser L."/>
            <person name="Chang Y.J."/>
            <person name="Jeffries C.D."/>
            <person name="Brettin T."/>
            <person name="Han C."/>
            <person name="Detter J.C."/>
            <person name="Rohde M."/>
            <person name="Goker M."/>
            <person name="Woyke T."/>
            <person name="Bristow J."/>
            <person name="Eisen J.A."/>
            <person name="Markowitz V."/>
            <person name="Hugenholtz P."/>
            <person name="Klenk H.P."/>
            <person name="Kyrpides N.C."/>
        </authorList>
    </citation>
    <scope>NUCLEOTIDE SEQUENCE [LARGE SCALE GENOMIC DNA]</scope>
    <source>
        <strain evidence="3">ATCC 19995 / DSM 43183 / JCM 3096 / KCTC 9072 / NBRC 15933 / NCIMB 10081 / Henssen B9</strain>
    </source>
</reference>
<feature type="transmembrane region" description="Helical" evidence="1">
    <location>
        <begin position="34"/>
        <end position="51"/>
    </location>
</feature>
<name>D1A913_THECD</name>
<dbReference type="Proteomes" id="UP000001918">
    <property type="component" value="Chromosome"/>
</dbReference>
<dbReference type="AlphaFoldDB" id="D1A913"/>
<organism evidence="2 3">
    <name type="scientific">Thermomonospora curvata (strain ATCC 19995 / DSM 43183 / JCM 3096 / KCTC 9072 / NBRC 15933 / NCIMB 10081 / Henssen B9)</name>
    <dbReference type="NCBI Taxonomy" id="471852"/>
    <lineage>
        <taxon>Bacteria</taxon>
        <taxon>Bacillati</taxon>
        <taxon>Actinomycetota</taxon>
        <taxon>Actinomycetes</taxon>
        <taxon>Streptosporangiales</taxon>
        <taxon>Thermomonosporaceae</taxon>
        <taxon>Thermomonospora</taxon>
    </lineage>
</organism>
<keyword evidence="1" id="KW-0812">Transmembrane</keyword>
<evidence type="ECO:0000256" key="1">
    <source>
        <dbReference type="SAM" id="Phobius"/>
    </source>
</evidence>
<accession>D1A913</accession>
<keyword evidence="3" id="KW-1185">Reference proteome</keyword>